<dbReference type="InterPro" id="IPR011010">
    <property type="entry name" value="DNA_brk_join_enz"/>
</dbReference>
<gene>
    <name evidence="2" type="ORF">CLCHR_31770</name>
</gene>
<name>A0A1V4IJ17_9CLOT</name>
<protein>
    <recommendedName>
        <fullName evidence="4">Tyrosine-type recombinase/integrase</fullName>
    </recommendedName>
</protein>
<dbReference type="InterPro" id="IPR013762">
    <property type="entry name" value="Integrase-like_cat_sf"/>
</dbReference>
<organism evidence="2 3">
    <name type="scientific">Clostridium chromiireducens</name>
    <dbReference type="NCBI Taxonomy" id="225345"/>
    <lineage>
        <taxon>Bacteria</taxon>
        <taxon>Bacillati</taxon>
        <taxon>Bacillota</taxon>
        <taxon>Clostridia</taxon>
        <taxon>Eubacteriales</taxon>
        <taxon>Clostridiaceae</taxon>
        <taxon>Clostridium</taxon>
    </lineage>
</organism>
<keyword evidence="3" id="KW-1185">Reference proteome</keyword>
<evidence type="ECO:0000313" key="3">
    <source>
        <dbReference type="Proteomes" id="UP000191056"/>
    </source>
</evidence>
<dbReference type="GO" id="GO:0006310">
    <property type="term" value="P:DNA recombination"/>
    <property type="evidence" value="ECO:0007669"/>
    <property type="project" value="UniProtKB-KW"/>
</dbReference>
<dbReference type="Gene3D" id="1.10.443.10">
    <property type="entry name" value="Intergrase catalytic core"/>
    <property type="match status" value="1"/>
</dbReference>
<reference evidence="2 3" key="1">
    <citation type="submission" date="2017-03" db="EMBL/GenBank/DDBJ databases">
        <title>Genome sequence of Clostridium chromiireducens DSM 23318.</title>
        <authorList>
            <person name="Poehlein A."/>
            <person name="Daniel R."/>
        </authorList>
    </citation>
    <scope>NUCLEOTIDE SEQUENCE [LARGE SCALE GENOMIC DNA]</scope>
    <source>
        <strain evidence="2 3">DSM 23318</strain>
    </source>
</reference>
<dbReference type="Proteomes" id="UP000191056">
    <property type="component" value="Unassembled WGS sequence"/>
</dbReference>
<dbReference type="STRING" id="225345.CLCHR_31770"/>
<comment type="caution">
    <text evidence="2">The sequence shown here is derived from an EMBL/GenBank/DDBJ whole genome shotgun (WGS) entry which is preliminary data.</text>
</comment>
<sequence>MDITAETGLRRGELCGLDIDKHIDTKKQTLKVRQALIRVKNSYVLSQRLKTESFYRTSQISELLYIKIENHKKLLKLKKFNMENFI</sequence>
<dbReference type="GO" id="GO:0003677">
    <property type="term" value="F:DNA binding"/>
    <property type="evidence" value="ECO:0007669"/>
    <property type="project" value="InterPro"/>
</dbReference>
<accession>A0A1V4IJ17</accession>
<keyword evidence="1" id="KW-0233">DNA recombination</keyword>
<proteinExistence type="predicted"/>
<dbReference type="EMBL" id="MZGT01000044">
    <property type="protein sequence ID" value="OPJ59991.1"/>
    <property type="molecule type" value="Genomic_DNA"/>
</dbReference>
<dbReference type="SUPFAM" id="SSF56349">
    <property type="entry name" value="DNA breaking-rejoining enzymes"/>
    <property type="match status" value="1"/>
</dbReference>
<dbReference type="AlphaFoldDB" id="A0A1V4IJ17"/>
<evidence type="ECO:0000313" key="2">
    <source>
        <dbReference type="EMBL" id="OPJ59991.1"/>
    </source>
</evidence>
<evidence type="ECO:0000256" key="1">
    <source>
        <dbReference type="ARBA" id="ARBA00023172"/>
    </source>
</evidence>
<dbReference type="GO" id="GO:0015074">
    <property type="term" value="P:DNA integration"/>
    <property type="evidence" value="ECO:0007669"/>
    <property type="project" value="InterPro"/>
</dbReference>
<evidence type="ECO:0008006" key="4">
    <source>
        <dbReference type="Google" id="ProtNLM"/>
    </source>
</evidence>